<evidence type="ECO:0000313" key="9">
    <source>
        <dbReference type="Proteomes" id="UP000539473"/>
    </source>
</evidence>
<keyword evidence="10" id="KW-1185">Reference proteome</keyword>
<dbReference type="Proteomes" id="UP000539473">
    <property type="component" value="Unassembled WGS sequence"/>
</dbReference>
<reference evidence="7" key="1">
    <citation type="journal article" date="2014" name="Int. J. Syst. Evol. Microbiol.">
        <title>Complete genome of a new Firmicutes species belonging to the dominant human colonic microbiota ('Ruminococcus bicirculans') reveals two chromosomes and a selective capacity to utilize plant glucans.</title>
        <authorList>
            <consortium name="NISC Comparative Sequencing Program"/>
            <person name="Wegmann U."/>
            <person name="Louis P."/>
            <person name="Goesmann A."/>
            <person name="Henrissat B."/>
            <person name="Duncan S.H."/>
            <person name="Flint H.J."/>
        </authorList>
    </citation>
    <scope>NUCLEOTIDE SEQUENCE</scope>
    <source>
        <strain evidence="7">CGMCC 1.18437</strain>
    </source>
</reference>
<dbReference type="SUPFAM" id="SSF50129">
    <property type="entry name" value="GroES-like"/>
    <property type="match status" value="1"/>
</dbReference>
<reference evidence="7" key="4">
    <citation type="submission" date="2024-05" db="EMBL/GenBank/DDBJ databases">
        <authorList>
            <person name="Sun Q."/>
            <person name="Zhou Y."/>
        </authorList>
    </citation>
    <scope>NUCLEOTIDE SEQUENCE</scope>
    <source>
        <strain evidence="7">CGMCC 1.18437</strain>
    </source>
</reference>
<dbReference type="InterPro" id="IPR013154">
    <property type="entry name" value="ADH-like_N"/>
</dbReference>
<evidence type="ECO:0000256" key="1">
    <source>
        <dbReference type="ARBA" id="ARBA00001947"/>
    </source>
</evidence>
<dbReference type="SUPFAM" id="SSF51735">
    <property type="entry name" value="NAD(P)-binding Rossmann-fold domains"/>
    <property type="match status" value="1"/>
</dbReference>
<evidence type="ECO:0000256" key="5">
    <source>
        <dbReference type="ARBA" id="ARBA00023002"/>
    </source>
</evidence>
<evidence type="ECO:0000313" key="7">
    <source>
        <dbReference type="EMBL" id="GHF45467.1"/>
    </source>
</evidence>
<dbReference type="InterPro" id="IPR036291">
    <property type="entry name" value="NAD(P)-bd_dom_sf"/>
</dbReference>
<proteinExistence type="inferred from homology"/>
<dbReference type="PANTHER" id="PTHR43161:SF9">
    <property type="entry name" value="SORBITOL DEHYDROGENASE"/>
    <property type="match status" value="1"/>
</dbReference>
<evidence type="ECO:0000313" key="10">
    <source>
        <dbReference type="Proteomes" id="UP000619376"/>
    </source>
</evidence>
<dbReference type="SMART" id="SM00829">
    <property type="entry name" value="PKS_ER"/>
    <property type="match status" value="1"/>
</dbReference>
<dbReference type="Pfam" id="PF00107">
    <property type="entry name" value="ADH_zinc_N"/>
    <property type="match status" value="1"/>
</dbReference>
<gene>
    <name evidence="7" type="primary">gutB</name>
    <name evidence="7" type="ORF">GCM10017781_22330</name>
    <name evidence="8" type="ORF">HNQ07_002268</name>
</gene>
<dbReference type="InterPro" id="IPR011032">
    <property type="entry name" value="GroES-like_sf"/>
</dbReference>
<feature type="domain" description="Enoyl reductase (ER)" evidence="6">
    <location>
        <begin position="24"/>
        <end position="352"/>
    </location>
</feature>
<accession>A0A7W8NNE2</accession>
<reference evidence="10" key="2">
    <citation type="journal article" date="2019" name="Int. J. Syst. Evol. Microbiol.">
        <title>The Global Catalogue of Microorganisms (GCM) 10K type strain sequencing project: providing services to taxonomists for standard genome sequencing and annotation.</title>
        <authorList>
            <consortium name="The Broad Institute Genomics Platform"/>
            <consortium name="The Broad Institute Genome Sequencing Center for Infectious Disease"/>
            <person name="Wu L."/>
            <person name="Ma J."/>
        </authorList>
    </citation>
    <scope>NUCLEOTIDE SEQUENCE [LARGE SCALE GENOMIC DNA]</scope>
    <source>
        <strain evidence="10">CGMCC 1.18437</strain>
    </source>
</reference>
<dbReference type="EC" id="1.1.1.14" evidence="8"/>
<dbReference type="InterPro" id="IPR013149">
    <property type="entry name" value="ADH-like_C"/>
</dbReference>
<sequence length="361" mass="37890">MTQTHTAAPDQAPPATMRTVRLHGAHDLRLHDEPRPMPRPGEVMLRVEAVSVCGSDMHYYTEGGIGPAMIRTPMTPGHEFAATVTGGTGEPYGLADGTLVAVDPAQHCGHCEQCLAGYPNLCPNVRFLGSPGVDGGLAEYISVPPASLHPVPADFTPALTALLEPLGVAVHALDITRLRPLAGVTVLGAGPIGLMLAQVARVCGAGHVRMVEPRAARREQALALGADSVHADYREVLELTGGRGEDYVLEATTSPDAPEQAAQLARIGGRVTLVGIPDGDRFEMSAANARRKGLIIKLSRRMGHVYPRAIELVRTGRVDIAGIGTHHYAMADAARAFEDAHAAAPGFLKAVIYPGGAVPEA</sequence>
<evidence type="ECO:0000256" key="4">
    <source>
        <dbReference type="ARBA" id="ARBA00022833"/>
    </source>
</evidence>
<comment type="caution">
    <text evidence="8">The sequence shown here is derived from an EMBL/GenBank/DDBJ whole genome shotgun (WGS) entry which is preliminary data.</text>
</comment>
<evidence type="ECO:0000313" key="8">
    <source>
        <dbReference type="EMBL" id="MBB5376804.1"/>
    </source>
</evidence>
<reference evidence="8 9" key="3">
    <citation type="submission" date="2020-08" db="EMBL/GenBank/DDBJ databases">
        <title>Genomic Encyclopedia of Type Strains, Phase IV (KMG-IV): sequencing the most valuable type-strain genomes for metagenomic binning, comparative biology and taxonomic classification.</title>
        <authorList>
            <person name="Goeker M."/>
        </authorList>
    </citation>
    <scope>NUCLEOTIDE SEQUENCE [LARGE SCALE GENOMIC DNA]</scope>
    <source>
        <strain evidence="8 9">DSM 27521</strain>
    </source>
</reference>
<dbReference type="GO" id="GO:0003939">
    <property type="term" value="F:L-iditol 2-dehydrogenase (NAD+) activity"/>
    <property type="evidence" value="ECO:0007669"/>
    <property type="project" value="UniProtKB-EC"/>
</dbReference>
<dbReference type="AlphaFoldDB" id="A0A7W8NNE2"/>
<comment type="similarity">
    <text evidence="2">Belongs to the zinc-containing alcohol dehydrogenase family.</text>
</comment>
<dbReference type="InterPro" id="IPR020843">
    <property type="entry name" value="ER"/>
</dbReference>
<comment type="cofactor">
    <cofactor evidence="1">
        <name>Zn(2+)</name>
        <dbReference type="ChEBI" id="CHEBI:29105"/>
    </cofactor>
</comment>
<evidence type="ECO:0000256" key="3">
    <source>
        <dbReference type="ARBA" id="ARBA00022723"/>
    </source>
</evidence>
<dbReference type="Proteomes" id="UP000619376">
    <property type="component" value="Unassembled WGS sequence"/>
</dbReference>
<organism evidence="8 9">
    <name type="scientific">Deinococcus metalli</name>
    <dbReference type="NCBI Taxonomy" id="1141878"/>
    <lineage>
        <taxon>Bacteria</taxon>
        <taxon>Thermotogati</taxon>
        <taxon>Deinococcota</taxon>
        <taxon>Deinococci</taxon>
        <taxon>Deinococcales</taxon>
        <taxon>Deinococcaceae</taxon>
        <taxon>Deinococcus</taxon>
    </lineage>
</organism>
<dbReference type="Pfam" id="PF08240">
    <property type="entry name" value="ADH_N"/>
    <property type="match status" value="1"/>
</dbReference>
<dbReference type="GO" id="GO:0046872">
    <property type="term" value="F:metal ion binding"/>
    <property type="evidence" value="ECO:0007669"/>
    <property type="project" value="UniProtKB-KW"/>
</dbReference>
<keyword evidence="4" id="KW-0862">Zinc</keyword>
<evidence type="ECO:0000256" key="2">
    <source>
        <dbReference type="ARBA" id="ARBA00008072"/>
    </source>
</evidence>
<dbReference type="Gene3D" id="3.40.50.720">
    <property type="entry name" value="NAD(P)-binding Rossmann-like Domain"/>
    <property type="match status" value="1"/>
</dbReference>
<name>A0A7W8NNE2_9DEIO</name>
<protein>
    <submittedName>
        <fullName evidence="8">L-iditol 2-dehydrogenase</fullName>
        <ecNumber evidence="8">1.1.1.14</ecNumber>
    </submittedName>
    <submittedName>
        <fullName evidence="7">Sorbitol dehydrogenase</fullName>
    </submittedName>
</protein>
<dbReference type="EMBL" id="BNAJ01000005">
    <property type="protein sequence ID" value="GHF45467.1"/>
    <property type="molecule type" value="Genomic_DNA"/>
</dbReference>
<keyword evidence="5 8" id="KW-0560">Oxidoreductase</keyword>
<dbReference type="RefSeq" id="WP_221274950.1">
    <property type="nucleotide sequence ID" value="NZ_BNAJ01000005.1"/>
</dbReference>
<evidence type="ECO:0000259" key="6">
    <source>
        <dbReference type="SMART" id="SM00829"/>
    </source>
</evidence>
<dbReference type="EMBL" id="JACHFK010000005">
    <property type="protein sequence ID" value="MBB5376804.1"/>
    <property type="molecule type" value="Genomic_DNA"/>
</dbReference>
<dbReference type="PANTHER" id="PTHR43161">
    <property type="entry name" value="SORBITOL DEHYDROGENASE"/>
    <property type="match status" value="1"/>
</dbReference>
<dbReference type="Gene3D" id="3.90.180.10">
    <property type="entry name" value="Medium-chain alcohol dehydrogenases, catalytic domain"/>
    <property type="match status" value="1"/>
</dbReference>
<keyword evidence="3" id="KW-0479">Metal-binding</keyword>